<sequence length="105" mass="11940">MGIEHTAKSFKSGNSVAIRIPAALGVEPDREWSVEEKDGELILRPKDRPKRKFNIDKVWGIGRGSGLKRIEPEDRVFEHSPRLWDDPEWRAKHGWPEPTDDGASA</sequence>
<feature type="domain" description="SpoVT-AbrB" evidence="1">
    <location>
        <begin position="10"/>
        <end position="51"/>
    </location>
</feature>
<dbReference type="InterPro" id="IPR007159">
    <property type="entry name" value="SpoVT-AbrB_dom"/>
</dbReference>
<comment type="caution">
    <text evidence="2">The sequence shown here is derived from an EMBL/GenBank/DDBJ whole genome shotgun (WGS) entry which is preliminary data.</text>
</comment>
<name>A0ABT6CLP4_9SPHN</name>
<keyword evidence="2" id="KW-0238">DNA-binding</keyword>
<protein>
    <submittedName>
        <fullName evidence="2">AbrB/MazE/SpoVT family DNA-binding domain-containing protein</fullName>
    </submittedName>
</protein>
<dbReference type="EMBL" id="JAROCY010000017">
    <property type="protein sequence ID" value="MDF8334836.1"/>
    <property type="molecule type" value="Genomic_DNA"/>
</dbReference>
<dbReference type="InterPro" id="IPR037914">
    <property type="entry name" value="SpoVT-AbrB_sf"/>
</dbReference>
<reference evidence="2 3" key="1">
    <citation type="submission" date="2023-03" db="EMBL/GenBank/DDBJ databases">
        <title>Novosphingobium cyanobacteriorum sp. nov., isolated from a eutrophic reservoir during the Microcystis bloom period.</title>
        <authorList>
            <person name="Kang M."/>
            <person name="Le V."/>
            <person name="Ko S.-R."/>
            <person name="Lee S.-A."/>
            <person name="Ahn C.-Y."/>
        </authorList>
    </citation>
    <scope>NUCLEOTIDE SEQUENCE [LARGE SCALE GENOMIC DNA]</scope>
    <source>
        <strain evidence="2 3">HBC54</strain>
    </source>
</reference>
<dbReference type="GO" id="GO:0003677">
    <property type="term" value="F:DNA binding"/>
    <property type="evidence" value="ECO:0007669"/>
    <property type="project" value="UniProtKB-KW"/>
</dbReference>
<evidence type="ECO:0000259" key="1">
    <source>
        <dbReference type="SMART" id="SM00966"/>
    </source>
</evidence>
<dbReference type="SMART" id="SM00966">
    <property type="entry name" value="SpoVT_AbrB"/>
    <property type="match status" value="1"/>
</dbReference>
<keyword evidence="3" id="KW-1185">Reference proteome</keyword>
<organism evidence="2 3">
    <name type="scientific">Novosphingobium cyanobacteriorum</name>
    <dbReference type="NCBI Taxonomy" id="3024215"/>
    <lineage>
        <taxon>Bacteria</taxon>
        <taxon>Pseudomonadati</taxon>
        <taxon>Pseudomonadota</taxon>
        <taxon>Alphaproteobacteria</taxon>
        <taxon>Sphingomonadales</taxon>
        <taxon>Sphingomonadaceae</taxon>
        <taxon>Novosphingobium</taxon>
    </lineage>
</organism>
<dbReference type="SUPFAM" id="SSF89447">
    <property type="entry name" value="AbrB/MazE/MraZ-like"/>
    <property type="match status" value="1"/>
</dbReference>
<proteinExistence type="predicted"/>
<gene>
    <name evidence="2" type="ORF">POM99_16630</name>
</gene>
<evidence type="ECO:0000313" key="3">
    <source>
        <dbReference type="Proteomes" id="UP001222770"/>
    </source>
</evidence>
<dbReference type="Proteomes" id="UP001222770">
    <property type="component" value="Unassembled WGS sequence"/>
</dbReference>
<accession>A0ABT6CLP4</accession>
<dbReference type="RefSeq" id="WP_277279608.1">
    <property type="nucleotide sequence ID" value="NZ_JAROCY010000017.1"/>
</dbReference>
<dbReference type="Gene3D" id="2.10.260.10">
    <property type="match status" value="1"/>
</dbReference>
<evidence type="ECO:0000313" key="2">
    <source>
        <dbReference type="EMBL" id="MDF8334836.1"/>
    </source>
</evidence>